<name>A0ABT3CNL4_9BACT</name>
<gene>
    <name evidence="2" type="ORF">N7U62_00915</name>
</gene>
<comment type="caution">
    <text evidence="2">The sequence shown here is derived from an EMBL/GenBank/DDBJ whole genome shotgun (WGS) entry which is preliminary data.</text>
</comment>
<dbReference type="PRINTS" id="PR00996">
    <property type="entry name" value="CHERMTFRASE"/>
</dbReference>
<reference evidence="2 3" key="1">
    <citation type="submission" date="2022-10" db="EMBL/GenBank/DDBJ databases">
        <title>Comparative genomics and taxonomic characterization of three novel marine species of genus Reichenbachiella exhibiting antioxidant and polysaccharide degradation activities.</title>
        <authorList>
            <person name="Muhammad N."/>
            <person name="Lee Y.-J."/>
            <person name="Ko J."/>
            <person name="Kim S.-G."/>
        </authorList>
    </citation>
    <scope>NUCLEOTIDE SEQUENCE [LARGE SCALE GENOMIC DNA]</scope>
    <source>
        <strain evidence="2 3">ABR2-5</strain>
    </source>
</reference>
<dbReference type="PROSITE" id="PS50123">
    <property type="entry name" value="CHER"/>
    <property type="match status" value="1"/>
</dbReference>
<dbReference type="PANTHER" id="PTHR24422:SF8">
    <property type="entry name" value="CHEMOTAXIS PROTEIN"/>
    <property type="match status" value="1"/>
</dbReference>
<dbReference type="EMBL" id="JAOYOD010000001">
    <property type="protein sequence ID" value="MCV9385199.1"/>
    <property type="molecule type" value="Genomic_DNA"/>
</dbReference>
<evidence type="ECO:0000313" key="2">
    <source>
        <dbReference type="EMBL" id="MCV9385199.1"/>
    </source>
</evidence>
<dbReference type="InterPro" id="IPR050903">
    <property type="entry name" value="Bact_Chemotaxis_MeTrfase"/>
</dbReference>
<dbReference type="InterPro" id="IPR029063">
    <property type="entry name" value="SAM-dependent_MTases_sf"/>
</dbReference>
<dbReference type="InterPro" id="IPR000780">
    <property type="entry name" value="CheR_MeTrfase"/>
</dbReference>
<dbReference type="Gene3D" id="3.40.50.150">
    <property type="entry name" value="Vaccinia Virus protein VP39"/>
    <property type="match status" value="1"/>
</dbReference>
<keyword evidence="3" id="KW-1185">Reference proteome</keyword>
<dbReference type="InterPro" id="IPR022642">
    <property type="entry name" value="CheR_C"/>
</dbReference>
<evidence type="ECO:0000313" key="3">
    <source>
        <dbReference type="Proteomes" id="UP001300692"/>
    </source>
</evidence>
<proteinExistence type="predicted"/>
<accession>A0ABT3CNL4</accession>
<dbReference type="PANTHER" id="PTHR24422">
    <property type="entry name" value="CHEMOTAXIS PROTEIN METHYLTRANSFERASE"/>
    <property type="match status" value="1"/>
</dbReference>
<dbReference type="SMART" id="SM00138">
    <property type="entry name" value="MeTrc"/>
    <property type="match status" value="1"/>
</dbReference>
<dbReference type="SUPFAM" id="SSF53335">
    <property type="entry name" value="S-adenosyl-L-methionine-dependent methyltransferases"/>
    <property type="match status" value="1"/>
</dbReference>
<protein>
    <submittedName>
        <fullName evidence="2">Protein-glutamate O-methyltransferase CheR</fullName>
    </submittedName>
</protein>
<dbReference type="Proteomes" id="UP001300692">
    <property type="component" value="Unassembled WGS sequence"/>
</dbReference>
<sequence length="283" mass="33119">MVTEEEVKAMMIAMKKRYDLDFTNYESKSLSRGIVRLMTKHRMNGMADLWGKVLQDDEFFLNSIDDLLVNLTELFRNPDAWLMIKNEILPQFKFKNNLDIWHAGCSTGEEVCTMAIVLEEVGQLHKSRILASDLSRTALSKAKAGCYSNASMRNYGRPFKKFMPNRELEDFFNFSESGACIKQHYIKNVEYKQQNLVECEMDRKFDVIFCRNVLIYFDGELKTRLLSFFESCLKEDGYLILGYYDTMPNQSIDIFDIHDQSTRIYKKKVNSKVNNYEKDSVNC</sequence>
<dbReference type="CDD" id="cd02440">
    <property type="entry name" value="AdoMet_MTases"/>
    <property type="match status" value="1"/>
</dbReference>
<dbReference type="Pfam" id="PF01739">
    <property type="entry name" value="CheR"/>
    <property type="match status" value="1"/>
</dbReference>
<organism evidence="2 3">
    <name type="scientific">Reichenbachiella ulvae</name>
    <dbReference type="NCBI Taxonomy" id="2980104"/>
    <lineage>
        <taxon>Bacteria</taxon>
        <taxon>Pseudomonadati</taxon>
        <taxon>Bacteroidota</taxon>
        <taxon>Cytophagia</taxon>
        <taxon>Cytophagales</taxon>
        <taxon>Reichenbachiellaceae</taxon>
        <taxon>Reichenbachiella</taxon>
    </lineage>
</organism>
<evidence type="ECO:0000259" key="1">
    <source>
        <dbReference type="PROSITE" id="PS50123"/>
    </source>
</evidence>
<feature type="domain" description="CheR-type methyltransferase" evidence="1">
    <location>
        <begin position="1"/>
        <end position="268"/>
    </location>
</feature>
<dbReference type="RefSeq" id="WP_264135992.1">
    <property type="nucleotide sequence ID" value="NZ_JAOYOD010000001.1"/>
</dbReference>